<evidence type="ECO:0000256" key="1">
    <source>
        <dbReference type="SAM" id="SignalP"/>
    </source>
</evidence>
<keyword evidence="3" id="KW-1185">Reference proteome</keyword>
<sequence>MKRTCIVLMAVCLVGLAGLQGEAAEKHYELIETVYQVKEGDTLDGVAREYMARNTYGPREIREFTSGIKELNDWLLQRDIRPGDTLHINYWIKK</sequence>
<reference evidence="2 3" key="1">
    <citation type="submission" date="2019-08" db="EMBL/GenBank/DDBJ databases">
        <title>In-depth cultivation of the pig gut microbiome towards novel bacterial diversity and tailored functional studies.</title>
        <authorList>
            <person name="Wylensek D."/>
            <person name="Hitch T.C.A."/>
            <person name="Clavel T."/>
        </authorList>
    </citation>
    <scope>NUCLEOTIDE SEQUENCE [LARGE SCALE GENOMIC DNA]</scope>
    <source>
        <strain evidence="3">WCA-380-WT-3B3</strain>
    </source>
</reference>
<dbReference type="InterPro" id="IPR018392">
    <property type="entry name" value="LysM"/>
</dbReference>
<dbReference type="InterPro" id="IPR036779">
    <property type="entry name" value="LysM_dom_sf"/>
</dbReference>
<organism evidence="2 3">
    <name type="scientific">Selenomonas montiformis</name>
    <dbReference type="NCBI Taxonomy" id="2652285"/>
    <lineage>
        <taxon>Bacteria</taxon>
        <taxon>Bacillati</taxon>
        <taxon>Bacillota</taxon>
        <taxon>Negativicutes</taxon>
        <taxon>Selenomonadales</taxon>
        <taxon>Selenomonadaceae</taxon>
        <taxon>Selenomonas</taxon>
    </lineage>
</organism>
<dbReference type="Gene3D" id="3.10.350.10">
    <property type="entry name" value="LysM domain"/>
    <property type="match status" value="1"/>
</dbReference>
<proteinExistence type="predicted"/>
<name>A0A6I2UW43_9FIRM</name>
<dbReference type="EMBL" id="VUNL01000003">
    <property type="protein sequence ID" value="MSV24264.1"/>
    <property type="molecule type" value="Genomic_DNA"/>
</dbReference>
<dbReference type="CDD" id="cd00118">
    <property type="entry name" value="LysM"/>
    <property type="match status" value="1"/>
</dbReference>
<feature type="chain" id="PRO_5026009924" evidence="1">
    <location>
        <begin position="24"/>
        <end position="94"/>
    </location>
</feature>
<evidence type="ECO:0000313" key="3">
    <source>
        <dbReference type="Proteomes" id="UP000430222"/>
    </source>
</evidence>
<feature type="signal peptide" evidence="1">
    <location>
        <begin position="1"/>
        <end position="23"/>
    </location>
</feature>
<comment type="caution">
    <text evidence="2">The sequence shown here is derived from an EMBL/GenBank/DDBJ whole genome shotgun (WGS) entry which is preliminary data.</text>
</comment>
<accession>A0A6I2UW43</accession>
<keyword evidence="1" id="KW-0732">Signal</keyword>
<dbReference type="AlphaFoldDB" id="A0A6I2UW43"/>
<protein>
    <submittedName>
        <fullName evidence="2">LysM peptidoglycan-binding domain-containing protein</fullName>
    </submittedName>
</protein>
<evidence type="ECO:0000313" key="2">
    <source>
        <dbReference type="EMBL" id="MSV24264.1"/>
    </source>
</evidence>
<gene>
    <name evidence="2" type="ORF">FYJ78_03485</name>
</gene>
<dbReference type="Proteomes" id="UP000430222">
    <property type="component" value="Unassembled WGS sequence"/>
</dbReference>